<gene>
    <name evidence="9" type="ORF">DWE98_27325</name>
</gene>
<evidence type="ECO:0000256" key="4">
    <source>
        <dbReference type="ARBA" id="ARBA00022692"/>
    </source>
</evidence>
<protein>
    <submittedName>
        <fullName evidence="9">ABC transporter permease</fullName>
    </submittedName>
</protein>
<evidence type="ECO:0000313" key="10">
    <source>
        <dbReference type="Proteomes" id="UP000255207"/>
    </source>
</evidence>
<evidence type="ECO:0000256" key="1">
    <source>
        <dbReference type="ARBA" id="ARBA00004651"/>
    </source>
</evidence>
<dbReference type="PANTHER" id="PTHR43386:SF25">
    <property type="entry name" value="PEPTIDE ABC TRANSPORTER PERMEASE PROTEIN"/>
    <property type="match status" value="1"/>
</dbReference>
<comment type="caution">
    <text evidence="9">The sequence shown here is derived from an EMBL/GenBank/DDBJ whole genome shotgun (WGS) entry which is preliminary data.</text>
</comment>
<dbReference type="OrthoDB" id="9792862at2"/>
<keyword evidence="2 7" id="KW-0813">Transport</keyword>
<dbReference type="InterPro" id="IPR000515">
    <property type="entry name" value="MetI-like"/>
</dbReference>
<dbReference type="GO" id="GO:0005886">
    <property type="term" value="C:plasma membrane"/>
    <property type="evidence" value="ECO:0007669"/>
    <property type="project" value="UniProtKB-SubCell"/>
</dbReference>
<reference evidence="10" key="1">
    <citation type="submission" date="2018-07" db="EMBL/GenBank/DDBJ databases">
        <authorList>
            <person name="Safronova V.I."/>
            <person name="Chirak E.R."/>
            <person name="Sazanova A.L."/>
        </authorList>
    </citation>
    <scope>NUCLEOTIDE SEQUENCE [LARGE SCALE GENOMIC DNA]</scope>
    <source>
        <strain evidence="10">RCAM04685</strain>
    </source>
</reference>
<comment type="similarity">
    <text evidence="7">Belongs to the binding-protein-dependent transport system permease family.</text>
</comment>
<dbReference type="Proteomes" id="UP000255207">
    <property type="component" value="Unassembled WGS sequence"/>
</dbReference>
<dbReference type="CDD" id="cd06261">
    <property type="entry name" value="TM_PBP2"/>
    <property type="match status" value="1"/>
</dbReference>
<feature type="transmembrane region" description="Helical" evidence="7">
    <location>
        <begin position="97"/>
        <end position="122"/>
    </location>
</feature>
<keyword evidence="5 7" id="KW-1133">Transmembrane helix</keyword>
<feature type="transmembrane region" description="Helical" evidence="7">
    <location>
        <begin position="142"/>
        <end position="171"/>
    </location>
</feature>
<feature type="transmembrane region" description="Helical" evidence="7">
    <location>
        <begin position="37"/>
        <end position="57"/>
    </location>
</feature>
<keyword evidence="3" id="KW-1003">Cell membrane</keyword>
<evidence type="ECO:0000259" key="8">
    <source>
        <dbReference type="PROSITE" id="PS50928"/>
    </source>
</evidence>
<dbReference type="EMBL" id="QQTP01000025">
    <property type="protein sequence ID" value="RDJ19937.1"/>
    <property type="molecule type" value="Genomic_DNA"/>
</dbReference>
<dbReference type="SUPFAM" id="SSF161098">
    <property type="entry name" value="MetI-like"/>
    <property type="match status" value="1"/>
</dbReference>
<keyword evidence="4 7" id="KW-0812">Transmembrane</keyword>
<keyword evidence="10" id="KW-1185">Reference proteome</keyword>
<evidence type="ECO:0000256" key="3">
    <source>
        <dbReference type="ARBA" id="ARBA00022475"/>
    </source>
</evidence>
<dbReference type="InterPro" id="IPR035906">
    <property type="entry name" value="MetI-like_sf"/>
</dbReference>
<dbReference type="PANTHER" id="PTHR43386">
    <property type="entry name" value="OLIGOPEPTIDE TRANSPORT SYSTEM PERMEASE PROTEIN APPC"/>
    <property type="match status" value="1"/>
</dbReference>
<dbReference type="Gene3D" id="1.10.3720.10">
    <property type="entry name" value="MetI-like"/>
    <property type="match status" value="1"/>
</dbReference>
<dbReference type="InterPro" id="IPR050366">
    <property type="entry name" value="BP-dependent_transpt_permease"/>
</dbReference>
<feature type="domain" description="ABC transmembrane type-1" evidence="8">
    <location>
        <begin position="95"/>
        <end position="285"/>
    </location>
</feature>
<keyword evidence="6 7" id="KW-0472">Membrane</keyword>
<dbReference type="Pfam" id="PF12911">
    <property type="entry name" value="OppC_N"/>
    <property type="match status" value="1"/>
</dbReference>
<evidence type="ECO:0000256" key="2">
    <source>
        <dbReference type="ARBA" id="ARBA00022448"/>
    </source>
</evidence>
<dbReference type="InterPro" id="IPR025966">
    <property type="entry name" value="OppC_N"/>
</dbReference>
<comment type="subcellular location">
    <subcellularLocation>
        <location evidence="1 7">Cell membrane</location>
        <topology evidence="1 7">Multi-pass membrane protein</topology>
    </subcellularLocation>
</comment>
<dbReference type="Pfam" id="PF00528">
    <property type="entry name" value="BPD_transp_1"/>
    <property type="match status" value="1"/>
</dbReference>
<evidence type="ECO:0000256" key="7">
    <source>
        <dbReference type="RuleBase" id="RU363032"/>
    </source>
</evidence>
<accession>A0A370KY89</accession>
<feature type="transmembrane region" description="Helical" evidence="7">
    <location>
        <begin position="268"/>
        <end position="288"/>
    </location>
</feature>
<evidence type="ECO:0000256" key="5">
    <source>
        <dbReference type="ARBA" id="ARBA00022989"/>
    </source>
</evidence>
<dbReference type="GO" id="GO:0055085">
    <property type="term" value="P:transmembrane transport"/>
    <property type="evidence" value="ECO:0007669"/>
    <property type="project" value="InterPro"/>
</dbReference>
<evidence type="ECO:0000313" key="9">
    <source>
        <dbReference type="EMBL" id="RDJ19937.1"/>
    </source>
</evidence>
<dbReference type="PROSITE" id="PS50928">
    <property type="entry name" value="ABC_TM1"/>
    <property type="match status" value="1"/>
</dbReference>
<dbReference type="AlphaFoldDB" id="A0A370KY89"/>
<sequence length="299" mass="32123">MTSVPEPGTPASSSQPRTGFWPNTLRFIARLPLTAKIGGVMVLLMILVAIFAPLLLTHDPTTQSMIRRNQGFSARNWLGTDGFGRDVYSRLVLGARYTLAITMTSLVIAAALGTFIGLAAAYNRGGKLDMVVVWLIDVLMTFPTMILGVIVVAVLGPGLTNVGLAICIAFLPRLTRMARGVALSIVANDYIEAARALGASRLRIILRHLLPNIMSEMTAITALWLGTGVQVETSLSFLGLGVQPPTPSWGLMIKEGIATLYINPWPSLFPVMAILFVILGLNLLVDGIQDNKTPGMRDA</sequence>
<dbReference type="RefSeq" id="WP_114832483.1">
    <property type="nucleotide sequence ID" value="NZ_QQTO01000030.1"/>
</dbReference>
<proteinExistence type="inferred from homology"/>
<name>A0A370KY89_9HYPH</name>
<organism evidence="9 10">
    <name type="scientific">Bosea caraganae</name>
    <dbReference type="NCBI Taxonomy" id="2763117"/>
    <lineage>
        <taxon>Bacteria</taxon>
        <taxon>Pseudomonadati</taxon>
        <taxon>Pseudomonadota</taxon>
        <taxon>Alphaproteobacteria</taxon>
        <taxon>Hyphomicrobiales</taxon>
        <taxon>Boseaceae</taxon>
        <taxon>Bosea</taxon>
    </lineage>
</organism>
<evidence type="ECO:0000256" key="6">
    <source>
        <dbReference type="ARBA" id="ARBA00023136"/>
    </source>
</evidence>